<dbReference type="AlphaFoldDB" id="A0A8J2KK33"/>
<sequence length="294" mass="33983">MAGDPGLREPEATLIHFGNPQLVTADKGLDKIAKKFKELKGFLTSDDKGGIKQRRKNEARQKESKPCSTVTSSNNSDQDILNLIAPPRDWFQNRKHWRQMVSSVPATRMDVLDLKKKMETLLKNKMAHKTGLCEIRRAIYSQVFDELIRHVTVNCAERGLMLIHVRDDLRHLVTHIERIYTSAVAYGIRKTLQALSEHDALIKRIESLKQEVEQEQKIYNEMLPHYKRFAEQYLKTSEETDKEYSEEYDKLVKKKNQLKLLVEQSVGFKKGQAKAQKEANKPKLMDKLANLSQP</sequence>
<evidence type="ECO:0000313" key="4">
    <source>
        <dbReference type="EMBL" id="CAG7727345.1"/>
    </source>
</evidence>
<proteinExistence type="predicted"/>
<dbReference type="Pfam" id="PF10211">
    <property type="entry name" value="Ax_dynein_light"/>
    <property type="match status" value="1"/>
</dbReference>
<dbReference type="GO" id="GO:0045504">
    <property type="term" value="F:dynein heavy chain binding"/>
    <property type="evidence" value="ECO:0007669"/>
    <property type="project" value="TreeGrafter"/>
</dbReference>
<gene>
    <name evidence="4" type="ORF">AFUS01_LOCUS16194</name>
</gene>
<organism evidence="4 5">
    <name type="scientific">Allacma fusca</name>
    <dbReference type="NCBI Taxonomy" id="39272"/>
    <lineage>
        <taxon>Eukaryota</taxon>
        <taxon>Metazoa</taxon>
        <taxon>Ecdysozoa</taxon>
        <taxon>Arthropoda</taxon>
        <taxon>Hexapoda</taxon>
        <taxon>Collembola</taxon>
        <taxon>Symphypleona</taxon>
        <taxon>Sminthuridae</taxon>
        <taxon>Allacma</taxon>
    </lineage>
</organism>
<feature type="region of interest" description="Disordered" evidence="3">
    <location>
        <begin position="44"/>
        <end position="75"/>
    </location>
</feature>
<dbReference type="PANTHER" id="PTHR13183">
    <property type="entry name" value="AXONEMAL INNER ARM DYNEIN LIGHT CHAIN 28"/>
    <property type="match status" value="1"/>
</dbReference>
<accession>A0A8J2KK33</accession>
<feature type="compositionally biased region" description="Basic and acidic residues" evidence="3">
    <location>
        <begin position="275"/>
        <end position="286"/>
    </location>
</feature>
<evidence type="ECO:0000256" key="2">
    <source>
        <dbReference type="SAM" id="Coils"/>
    </source>
</evidence>
<feature type="compositionally biased region" description="Polar residues" evidence="3">
    <location>
        <begin position="66"/>
        <end position="75"/>
    </location>
</feature>
<feature type="coiled-coil region" evidence="2">
    <location>
        <begin position="195"/>
        <end position="222"/>
    </location>
</feature>
<evidence type="ECO:0000313" key="5">
    <source>
        <dbReference type="Proteomes" id="UP000708208"/>
    </source>
</evidence>
<evidence type="ECO:0000256" key="3">
    <source>
        <dbReference type="SAM" id="MobiDB-lite"/>
    </source>
</evidence>
<dbReference type="OrthoDB" id="273640at2759"/>
<evidence type="ECO:0000256" key="1">
    <source>
        <dbReference type="ARBA" id="ARBA00023054"/>
    </source>
</evidence>
<keyword evidence="5" id="KW-1185">Reference proteome</keyword>
<reference evidence="4" key="1">
    <citation type="submission" date="2021-06" db="EMBL/GenBank/DDBJ databases">
        <authorList>
            <person name="Hodson N. C."/>
            <person name="Mongue J. A."/>
            <person name="Jaron S. K."/>
        </authorList>
    </citation>
    <scope>NUCLEOTIDE SEQUENCE</scope>
</reference>
<protein>
    <submittedName>
        <fullName evidence="4">Uncharacterized protein</fullName>
    </submittedName>
</protein>
<dbReference type="EMBL" id="CAJVCH010147429">
    <property type="protein sequence ID" value="CAG7727345.1"/>
    <property type="molecule type" value="Genomic_DNA"/>
</dbReference>
<dbReference type="Proteomes" id="UP000708208">
    <property type="component" value="Unassembled WGS sequence"/>
</dbReference>
<keyword evidence="1 2" id="KW-0175">Coiled coil</keyword>
<feature type="compositionally biased region" description="Basic and acidic residues" evidence="3">
    <location>
        <begin position="44"/>
        <end position="65"/>
    </location>
</feature>
<dbReference type="GO" id="GO:0005930">
    <property type="term" value="C:axoneme"/>
    <property type="evidence" value="ECO:0007669"/>
    <property type="project" value="TreeGrafter"/>
</dbReference>
<feature type="region of interest" description="Disordered" evidence="3">
    <location>
        <begin position="272"/>
        <end position="294"/>
    </location>
</feature>
<dbReference type="InterPro" id="IPR019347">
    <property type="entry name" value="Axonemal_dynein_light_chain"/>
</dbReference>
<comment type="caution">
    <text evidence="4">The sequence shown here is derived from an EMBL/GenBank/DDBJ whole genome shotgun (WGS) entry which is preliminary data.</text>
</comment>
<name>A0A8J2KK33_9HEXA</name>
<dbReference type="PANTHER" id="PTHR13183:SF3">
    <property type="entry name" value="KDA INNER DYNEIN ARM LIGHT CHAIN, AXONEMAL, PUTATIVE-RELATED"/>
    <property type="match status" value="1"/>
</dbReference>